<dbReference type="eggNOG" id="KOG0350">
    <property type="taxonomic scope" value="Eukaryota"/>
</dbReference>
<feature type="domain" description="Helicase C-terminal" evidence="11">
    <location>
        <begin position="321"/>
        <end position="471"/>
    </location>
</feature>
<proteinExistence type="inferred from homology"/>
<dbReference type="OMA" id="HEVKAFD"/>
<evidence type="ECO:0000256" key="1">
    <source>
        <dbReference type="ARBA" id="ARBA00022741"/>
    </source>
</evidence>
<dbReference type="AlphaFoldDB" id="A0A1U7YW73"/>
<evidence type="ECO:0000256" key="7">
    <source>
        <dbReference type="ARBA" id="ARBA00047984"/>
    </source>
</evidence>
<reference evidence="13" key="1">
    <citation type="submission" date="2025-08" db="UniProtKB">
        <authorList>
            <consortium name="RefSeq"/>
        </authorList>
    </citation>
    <scope>IDENTIFICATION</scope>
</reference>
<feature type="region of interest" description="Disordered" evidence="9">
    <location>
        <begin position="491"/>
        <end position="514"/>
    </location>
</feature>
<evidence type="ECO:0000256" key="2">
    <source>
        <dbReference type="ARBA" id="ARBA00022801"/>
    </source>
</evidence>
<dbReference type="Proteomes" id="UP000189703">
    <property type="component" value="Unplaced"/>
</dbReference>
<dbReference type="Gene3D" id="3.40.50.300">
    <property type="entry name" value="P-loop containing nucleotide triphosphate hydrolases"/>
    <property type="match status" value="2"/>
</dbReference>
<dbReference type="Pfam" id="PF00271">
    <property type="entry name" value="Helicase_C"/>
    <property type="match status" value="1"/>
</dbReference>
<accession>A0A1U7YW73</accession>
<evidence type="ECO:0000256" key="5">
    <source>
        <dbReference type="ARBA" id="ARBA00022884"/>
    </source>
</evidence>
<keyword evidence="5 8" id="KW-0694">RNA-binding</keyword>
<sequence>MENSKQKSVPVLPWMRSPIDVSLFEECPLNLLPCLDPRLEEALLKMGVSSLFPVQVAVWQETIGPGAFERDLCINSPTGSGKTLAYALPIVQMLSARTVKCLRALVVLPTRDLALQVKEVFSAIAPAVGLSVGLAVGQTSIADEISQLIKRPKLEAGICYDPEEIRVEFQTNVDILVATPGRLMDHINTTKGFTLEHLSYLVVDETDRLLREAYQSWLPTVLQLTCSNEDGLFPSARTVTPTLGSLQTIRRNGVERGFKDKTYPRVVKMILSATLTQDPSKLAQLDLHHPLLLTTGPRRYQLPEKLKSYKLICESKLKPLYLVALLQELKGEKCIVFTSSVESTHRLSTLLNAFGDLQLQIKEYSGLQRQSVRSKTLNAFRNGEVQVLVSSDAMTRGMDVEGVMNVINYDMPAYIKTYIHRAGRTARAGKTGCCFTFLRKHEVKRFKKLLQKADNNSCPLHCLPSESIESLRPFYSSALGKLKECIESEKSKHHRTISKSSRAGKVSGVNNQKQ</sequence>
<organism evidence="12 13">
    <name type="scientific">Nelumbo nucifera</name>
    <name type="common">Sacred lotus</name>
    <dbReference type="NCBI Taxonomy" id="4432"/>
    <lineage>
        <taxon>Eukaryota</taxon>
        <taxon>Viridiplantae</taxon>
        <taxon>Streptophyta</taxon>
        <taxon>Embryophyta</taxon>
        <taxon>Tracheophyta</taxon>
        <taxon>Spermatophyta</taxon>
        <taxon>Magnoliopsida</taxon>
        <taxon>Proteales</taxon>
        <taxon>Nelumbonaceae</taxon>
        <taxon>Nelumbo</taxon>
    </lineage>
</organism>
<dbReference type="GO" id="GO:0005634">
    <property type="term" value="C:nucleus"/>
    <property type="evidence" value="ECO:0000318"/>
    <property type="project" value="GO_Central"/>
</dbReference>
<evidence type="ECO:0000256" key="9">
    <source>
        <dbReference type="SAM" id="MobiDB-lite"/>
    </source>
</evidence>
<evidence type="ECO:0000256" key="3">
    <source>
        <dbReference type="ARBA" id="ARBA00022806"/>
    </source>
</evidence>
<evidence type="ECO:0000313" key="12">
    <source>
        <dbReference type="Proteomes" id="UP000189703"/>
    </source>
</evidence>
<dbReference type="EC" id="3.6.4.13" evidence="8"/>
<keyword evidence="1 8" id="KW-0547">Nucleotide-binding</keyword>
<name>A0A1U7YW73_NELNU</name>
<dbReference type="FunCoup" id="A0A1U7YW73">
    <property type="interactions" value="4131"/>
</dbReference>
<dbReference type="InterPro" id="IPR027417">
    <property type="entry name" value="P-loop_NTPase"/>
</dbReference>
<keyword evidence="2 8" id="KW-0378">Hydrolase</keyword>
<dbReference type="CDD" id="cd18787">
    <property type="entry name" value="SF2_C_DEAD"/>
    <property type="match status" value="1"/>
</dbReference>
<dbReference type="InterPro" id="IPR001650">
    <property type="entry name" value="Helicase_C-like"/>
</dbReference>
<evidence type="ECO:0000313" key="13">
    <source>
        <dbReference type="RefSeq" id="XP_010244722.1"/>
    </source>
</evidence>
<gene>
    <name evidence="13" type="primary">LOC104588479</name>
</gene>
<evidence type="ECO:0000256" key="8">
    <source>
        <dbReference type="RuleBase" id="RU365068"/>
    </source>
</evidence>
<keyword evidence="12" id="KW-1185">Reference proteome</keyword>
<dbReference type="SMART" id="SM00490">
    <property type="entry name" value="HELICc"/>
    <property type="match status" value="1"/>
</dbReference>
<dbReference type="PANTHER" id="PTHR24031">
    <property type="entry name" value="RNA HELICASE"/>
    <property type="match status" value="1"/>
</dbReference>
<comment type="function">
    <text evidence="8">RNA helicase.</text>
</comment>
<keyword evidence="4 8" id="KW-0067">ATP-binding</keyword>
<dbReference type="SUPFAM" id="SSF52540">
    <property type="entry name" value="P-loop containing nucleoside triphosphate hydrolases"/>
    <property type="match status" value="1"/>
</dbReference>
<dbReference type="PROSITE" id="PS51192">
    <property type="entry name" value="HELICASE_ATP_BIND_1"/>
    <property type="match status" value="1"/>
</dbReference>
<dbReference type="RefSeq" id="XP_010244722.1">
    <property type="nucleotide sequence ID" value="XM_010246420.2"/>
</dbReference>
<comment type="domain">
    <text evidence="8">The Q motif is unique to and characteristic of the DEAD box family of RNA helicases and controls ATP binding and hydrolysis.</text>
</comment>
<dbReference type="PROSITE" id="PS51194">
    <property type="entry name" value="HELICASE_CTER"/>
    <property type="match status" value="1"/>
</dbReference>
<dbReference type="InterPro" id="IPR011545">
    <property type="entry name" value="DEAD/DEAH_box_helicase_dom"/>
</dbReference>
<dbReference type="GO" id="GO:0003724">
    <property type="term" value="F:RNA helicase activity"/>
    <property type="evidence" value="ECO:0007669"/>
    <property type="project" value="UniProtKB-EC"/>
</dbReference>
<dbReference type="OrthoDB" id="3370at2759"/>
<dbReference type="SMART" id="SM00487">
    <property type="entry name" value="DEXDc"/>
    <property type="match status" value="1"/>
</dbReference>
<dbReference type="GeneID" id="104588479"/>
<keyword evidence="3 8" id="KW-0347">Helicase</keyword>
<comment type="catalytic activity">
    <reaction evidence="7 8">
        <text>ATP + H2O = ADP + phosphate + H(+)</text>
        <dbReference type="Rhea" id="RHEA:13065"/>
        <dbReference type="ChEBI" id="CHEBI:15377"/>
        <dbReference type="ChEBI" id="CHEBI:15378"/>
        <dbReference type="ChEBI" id="CHEBI:30616"/>
        <dbReference type="ChEBI" id="CHEBI:43474"/>
        <dbReference type="ChEBI" id="CHEBI:456216"/>
        <dbReference type="EC" id="3.6.4.13"/>
    </reaction>
</comment>
<evidence type="ECO:0000259" key="10">
    <source>
        <dbReference type="PROSITE" id="PS51192"/>
    </source>
</evidence>
<evidence type="ECO:0000256" key="4">
    <source>
        <dbReference type="ARBA" id="ARBA00022840"/>
    </source>
</evidence>
<dbReference type="Pfam" id="PF00270">
    <property type="entry name" value="DEAD"/>
    <property type="match status" value="1"/>
</dbReference>
<evidence type="ECO:0000259" key="11">
    <source>
        <dbReference type="PROSITE" id="PS51194"/>
    </source>
</evidence>
<dbReference type="GO" id="GO:0003723">
    <property type="term" value="F:RNA binding"/>
    <property type="evidence" value="ECO:0007669"/>
    <property type="project" value="UniProtKB-UniRule"/>
</dbReference>
<protein>
    <recommendedName>
        <fullName evidence="8">ATP-dependent RNA helicase</fullName>
        <ecNumber evidence="8">3.6.4.13</ecNumber>
    </recommendedName>
</protein>
<dbReference type="FunFam" id="3.40.50.300:FF:001539">
    <property type="entry name" value="ATP-dependent RNA helicase DDX51"/>
    <property type="match status" value="1"/>
</dbReference>
<dbReference type="KEGG" id="nnu:104588479"/>
<evidence type="ECO:0000256" key="6">
    <source>
        <dbReference type="ARBA" id="ARBA00038200"/>
    </source>
</evidence>
<comment type="similarity">
    <text evidence="6">Belongs to the DEAD box helicase family. DDX51/DBP6 subfamily.</text>
</comment>
<dbReference type="GO" id="GO:0005524">
    <property type="term" value="F:ATP binding"/>
    <property type="evidence" value="ECO:0007669"/>
    <property type="project" value="UniProtKB-UniRule"/>
</dbReference>
<dbReference type="InParanoid" id="A0A1U7YW73"/>
<feature type="domain" description="Helicase ATP-binding" evidence="10">
    <location>
        <begin position="63"/>
        <end position="293"/>
    </location>
</feature>
<dbReference type="InterPro" id="IPR014001">
    <property type="entry name" value="Helicase_ATP-bd"/>
</dbReference>
<dbReference type="STRING" id="4432.A0A1U7YW73"/>
<dbReference type="CDD" id="cd17956">
    <property type="entry name" value="DEADc_DDX51"/>
    <property type="match status" value="1"/>
</dbReference>
<dbReference type="GO" id="GO:0016787">
    <property type="term" value="F:hydrolase activity"/>
    <property type="evidence" value="ECO:0007669"/>
    <property type="project" value="UniProtKB-KW"/>
</dbReference>